<dbReference type="EMBL" id="SPLM01000004">
    <property type="protein sequence ID" value="TMW67571.1"/>
    <property type="molecule type" value="Genomic_DNA"/>
</dbReference>
<sequence length="169" mass="20189">MDDEILGEEERIYGEESEEEEEEEEEWIKYDIRRGPWAFLGDMFNSWFDRVEFTYAPLGKSQSMRFGHFHYYLPWEAEDSDERRERLREDREALELISLMLRVDPSSWFYTLKIRMHQRFRPGDDHAGAAAQCRQFLLGGALAPDDQKRGNQAYHKPRRGSSRWIGTEC</sequence>
<keyword evidence="3" id="KW-1185">Reference proteome</keyword>
<gene>
    <name evidence="2" type="ORF">Poli38472_011191</name>
</gene>
<feature type="region of interest" description="Disordered" evidence="1">
    <location>
        <begin position="147"/>
        <end position="169"/>
    </location>
</feature>
<feature type="region of interest" description="Disordered" evidence="1">
    <location>
        <begin position="1"/>
        <end position="24"/>
    </location>
</feature>
<evidence type="ECO:0000256" key="1">
    <source>
        <dbReference type="SAM" id="MobiDB-lite"/>
    </source>
</evidence>
<proteinExistence type="predicted"/>
<evidence type="ECO:0000313" key="2">
    <source>
        <dbReference type="EMBL" id="TMW67571.1"/>
    </source>
</evidence>
<protein>
    <submittedName>
        <fullName evidence="2">Uncharacterized protein</fullName>
    </submittedName>
</protein>
<comment type="caution">
    <text evidence="2">The sequence shown here is derived from an EMBL/GenBank/DDBJ whole genome shotgun (WGS) entry which is preliminary data.</text>
</comment>
<dbReference type="AlphaFoldDB" id="A0A8K1CRY7"/>
<organism evidence="2 3">
    <name type="scientific">Pythium oligandrum</name>
    <name type="common">Mycoparasitic fungus</name>
    <dbReference type="NCBI Taxonomy" id="41045"/>
    <lineage>
        <taxon>Eukaryota</taxon>
        <taxon>Sar</taxon>
        <taxon>Stramenopiles</taxon>
        <taxon>Oomycota</taxon>
        <taxon>Peronosporomycetes</taxon>
        <taxon>Pythiales</taxon>
        <taxon>Pythiaceae</taxon>
        <taxon>Pythium</taxon>
    </lineage>
</organism>
<reference evidence="2" key="1">
    <citation type="submission" date="2019-03" db="EMBL/GenBank/DDBJ databases">
        <title>Long read genome sequence of the mycoparasitic Pythium oligandrum ATCC 38472 isolated from sugarbeet rhizosphere.</title>
        <authorList>
            <person name="Gaulin E."/>
        </authorList>
    </citation>
    <scope>NUCLEOTIDE SEQUENCE</scope>
    <source>
        <strain evidence="2">ATCC 38472_TT</strain>
    </source>
</reference>
<accession>A0A8K1CRY7</accession>
<evidence type="ECO:0000313" key="3">
    <source>
        <dbReference type="Proteomes" id="UP000794436"/>
    </source>
</evidence>
<name>A0A8K1CRY7_PYTOL</name>
<dbReference type="Proteomes" id="UP000794436">
    <property type="component" value="Unassembled WGS sequence"/>
</dbReference>
<feature type="compositionally biased region" description="Acidic residues" evidence="1">
    <location>
        <begin position="15"/>
        <end position="24"/>
    </location>
</feature>